<dbReference type="SUPFAM" id="SSF53098">
    <property type="entry name" value="Ribonuclease H-like"/>
    <property type="match status" value="1"/>
</dbReference>
<dbReference type="InterPro" id="IPR044730">
    <property type="entry name" value="RNase_H-like_dom_plant"/>
</dbReference>
<dbReference type="PANTHER" id="PTHR47074">
    <property type="entry name" value="BNAC02G40300D PROTEIN"/>
    <property type="match status" value="1"/>
</dbReference>
<dbReference type="InterPro" id="IPR052929">
    <property type="entry name" value="RNase_H-like_EbsB-rel"/>
</dbReference>
<dbReference type="InterPro" id="IPR036397">
    <property type="entry name" value="RNaseH_sf"/>
</dbReference>
<dbReference type="AlphaFoldDB" id="A0A7G2FDB7"/>
<protein>
    <submittedName>
        <fullName evidence="3">(thale cress) hypothetical protein</fullName>
    </submittedName>
</protein>
<organism evidence="3 4">
    <name type="scientific">Arabidopsis thaliana</name>
    <name type="common">Mouse-ear cress</name>
    <dbReference type="NCBI Taxonomy" id="3702"/>
    <lineage>
        <taxon>Eukaryota</taxon>
        <taxon>Viridiplantae</taxon>
        <taxon>Streptophyta</taxon>
        <taxon>Embryophyta</taxon>
        <taxon>Tracheophyta</taxon>
        <taxon>Spermatophyta</taxon>
        <taxon>Magnoliopsida</taxon>
        <taxon>eudicotyledons</taxon>
        <taxon>Gunneridae</taxon>
        <taxon>Pentapetalae</taxon>
        <taxon>rosids</taxon>
        <taxon>malvids</taxon>
        <taxon>Brassicales</taxon>
        <taxon>Brassicaceae</taxon>
        <taxon>Camelineae</taxon>
        <taxon>Arabidopsis</taxon>
    </lineage>
</organism>
<evidence type="ECO:0000313" key="3">
    <source>
        <dbReference type="EMBL" id="CAD5331988.1"/>
    </source>
</evidence>
<dbReference type="Pfam" id="PF13456">
    <property type="entry name" value="RVT_3"/>
    <property type="match status" value="1"/>
</dbReference>
<dbReference type="GO" id="GO:0003676">
    <property type="term" value="F:nucleic acid binding"/>
    <property type="evidence" value="ECO:0007669"/>
    <property type="project" value="InterPro"/>
</dbReference>
<dbReference type="Gene3D" id="3.30.420.10">
    <property type="entry name" value="Ribonuclease H-like superfamily/Ribonuclease H"/>
    <property type="match status" value="1"/>
</dbReference>
<gene>
    <name evidence="3" type="ORF">AT9943_LOCUS19420</name>
</gene>
<name>A0A7G2FDB7_ARATH</name>
<dbReference type="InterPro" id="IPR026960">
    <property type="entry name" value="RVT-Znf"/>
</dbReference>
<feature type="domain" description="Reverse transcriptase zinc-binding" evidence="2">
    <location>
        <begin position="106"/>
        <end position="181"/>
    </location>
</feature>
<evidence type="ECO:0000313" key="4">
    <source>
        <dbReference type="Proteomes" id="UP000516314"/>
    </source>
</evidence>
<dbReference type="EMBL" id="LR881470">
    <property type="protein sequence ID" value="CAD5331988.1"/>
    <property type="molecule type" value="Genomic_DNA"/>
</dbReference>
<dbReference type="Pfam" id="PF13966">
    <property type="entry name" value="zf-RVT"/>
    <property type="match status" value="1"/>
</dbReference>
<dbReference type="GO" id="GO:0004523">
    <property type="term" value="F:RNA-DNA hybrid ribonuclease activity"/>
    <property type="evidence" value="ECO:0007669"/>
    <property type="project" value="InterPro"/>
</dbReference>
<dbReference type="Proteomes" id="UP000516314">
    <property type="component" value="Chromosome 5"/>
</dbReference>
<dbReference type="CDD" id="cd06222">
    <property type="entry name" value="RNase_H_like"/>
    <property type="match status" value="1"/>
</dbReference>
<reference evidence="3 4" key="1">
    <citation type="submission" date="2020-09" db="EMBL/GenBank/DDBJ databases">
        <authorList>
            <person name="Ashkenazy H."/>
        </authorList>
    </citation>
    <scope>NUCLEOTIDE SEQUENCE [LARGE SCALE GENOMIC DNA]</scope>
    <source>
        <strain evidence="4">cv. Cdm-0</strain>
    </source>
</reference>
<accession>A0A7G2FDB7</accession>
<evidence type="ECO:0000259" key="2">
    <source>
        <dbReference type="Pfam" id="PF13966"/>
    </source>
</evidence>
<proteinExistence type="predicted"/>
<feature type="domain" description="RNase H type-1" evidence="1">
    <location>
        <begin position="279"/>
        <end position="400"/>
    </location>
</feature>
<evidence type="ECO:0000259" key="1">
    <source>
        <dbReference type="Pfam" id="PF13456"/>
    </source>
</evidence>
<sequence length="436" mass="50234">MLMQEGMRKEFGDGHTLRIAFDPWLPSKPPRPPRVQPGLNPYTLHISMIKDFDSDEWNWTAVKSIFVQEDIHLIGQVRPSFRPGKTRFSWIYNHNGDYSVKSGYCVWQKCFKKKISEEVLNPNLHSIFQALWKANTSPKIKNFLWRGLSYCLAVGSNMTKKRLTKAGECPRCGSHDETVNHPSESIYTNFANGLVKENDQEEEVHKRKEIWPWLIWRLWKARNNVCFNNQHEDAQQVLERAIMDQKEWVDKPVISPKSPQQSPTPVTWQPPSPGTYKCNVDAAWKAESDRCGVGWILRDATGAAKWVGSKAYPSLVSSLEAEATALTWAMRCLDNLGVTEVVFETDSQVLVKALNEPEMWPRLSSYIDDIHGTTRRFLKPSFRFQRREANRCADLLASKAFSSFPIYHAVLDCSPSIWLVPNINREKPRLIPKYLK</sequence>
<dbReference type="InterPro" id="IPR002156">
    <property type="entry name" value="RNaseH_domain"/>
</dbReference>
<dbReference type="PANTHER" id="PTHR47074:SF48">
    <property type="entry name" value="POLYNUCLEOTIDYL TRANSFERASE, RIBONUCLEASE H-LIKE SUPERFAMILY PROTEIN"/>
    <property type="match status" value="1"/>
</dbReference>
<dbReference type="InterPro" id="IPR012337">
    <property type="entry name" value="RNaseH-like_sf"/>
</dbReference>